<dbReference type="InterPro" id="IPR025272">
    <property type="entry name" value="SocA_Panacea"/>
</dbReference>
<dbReference type="Pfam" id="PF13274">
    <property type="entry name" value="SocA_Panacea"/>
    <property type="match status" value="1"/>
</dbReference>
<accession>A0ABQ1FH34</accession>
<name>A0ABQ1FH34_9SPHN</name>
<feature type="domain" description="Antitoxin SocA-like Panacea" evidence="1">
    <location>
        <begin position="37"/>
        <end position="125"/>
    </location>
</feature>
<proteinExistence type="predicted"/>
<gene>
    <name evidence="2" type="ORF">GCM10010923_21220</name>
</gene>
<evidence type="ECO:0000313" key="3">
    <source>
        <dbReference type="Proteomes" id="UP000603317"/>
    </source>
</evidence>
<evidence type="ECO:0000313" key="2">
    <source>
        <dbReference type="EMBL" id="GGA10438.1"/>
    </source>
</evidence>
<keyword evidence="3" id="KW-1185">Reference proteome</keyword>
<evidence type="ECO:0000259" key="1">
    <source>
        <dbReference type="Pfam" id="PF13274"/>
    </source>
</evidence>
<organism evidence="2 3">
    <name type="scientific">Blastomonas marina</name>
    <dbReference type="NCBI Taxonomy" id="1867408"/>
    <lineage>
        <taxon>Bacteria</taxon>
        <taxon>Pseudomonadati</taxon>
        <taxon>Pseudomonadota</taxon>
        <taxon>Alphaproteobacteria</taxon>
        <taxon>Sphingomonadales</taxon>
        <taxon>Sphingomonadaceae</taxon>
        <taxon>Blastomonas</taxon>
    </lineage>
</organism>
<protein>
    <recommendedName>
        <fullName evidence="1">Antitoxin SocA-like Panacea domain-containing protein</fullName>
    </recommendedName>
</protein>
<reference evidence="3" key="1">
    <citation type="journal article" date="2019" name="Int. J. Syst. Evol. Microbiol.">
        <title>The Global Catalogue of Microorganisms (GCM) 10K type strain sequencing project: providing services to taxonomists for standard genome sequencing and annotation.</title>
        <authorList>
            <consortium name="The Broad Institute Genomics Platform"/>
            <consortium name="The Broad Institute Genome Sequencing Center for Infectious Disease"/>
            <person name="Wu L."/>
            <person name="Ma J."/>
        </authorList>
    </citation>
    <scope>NUCLEOTIDE SEQUENCE [LARGE SCALE GENOMIC DNA]</scope>
    <source>
        <strain evidence="3">CGMCC 1.15297</strain>
    </source>
</reference>
<comment type="caution">
    <text evidence="2">The sequence shown here is derived from an EMBL/GenBank/DDBJ whole genome shotgun (WGS) entry which is preliminary data.</text>
</comment>
<sequence>MEDMARKIDAHDVADWFINRIDRRMGEVITTDVVHRLLYFAQAWYLANTGHEMFEEEFEAWGTGPIIPAIYERFEHMDVASLPDIENSRTIKGSKLEMLECIQRDYGCYMPFKLDELAKEPGGPWHTARKGLAPLAPSDRVIPKTAMKSFYREKIKDAA</sequence>
<dbReference type="EMBL" id="BMID01000001">
    <property type="protein sequence ID" value="GGA10438.1"/>
    <property type="molecule type" value="Genomic_DNA"/>
</dbReference>
<dbReference type="Proteomes" id="UP000603317">
    <property type="component" value="Unassembled WGS sequence"/>
</dbReference>
<dbReference type="RefSeq" id="WP_188642656.1">
    <property type="nucleotide sequence ID" value="NZ_BMID01000001.1"/>
</dbReference>